<dbReference type="EMBL" id="JAGTJR010000018">
    <property type="protein sequence ID" value="KAH7045877.1"/>
    <property type="molecule type" value="Genomic_DNA"/>
</dbReference>
<reference evidence="2 3" key="1">
    <citation type="journal article" date="2021" name="Nat. Commun.">
        <title>Genetic determinants of endophytism in the Arabidopsis root mycobiome.</title>
        <authorList>
            <person name="Mesny F."/>
            <person name="Miyauchi S."/>
            <person name="Thiergart T."/>
            <person name="Pickel B."/>
            <person name="Atanasova L."/>
            <person name="Karlsson M."/>
            <person name="Huettel B."/>
            <person name="Barry K.W."/>
            <person name="Haridas S."/>
            <person name="Chen C."/>
            <person name="Bauer D."/>
            <person name="Andreopoulos W."/>
            <person name="Pangilinan J."/>
            <person name="LaButti K."/>
            <person name="Riley R."/>
            <person name="Lipzen A."/>
            <person name="Clum A."/>
            <person name="Drula E."/>
            <person name="Henrissat B."/>
            <person name="Kohler A."/>
            <person name="Grigoriev I.V."/>
            <person name="Martin F.M."/>
            <person name="Hacquard S."/>
        </authorList>
    </citation>
    <scope>NUCLEOTIDE SEQUENCE [LARGE SCALE GENOMIC DNA]</scope>
    <source>
        <strain evidence="2 3">MPI-SDFR-AT-0080</strain>
    </source>
</reference>
<organism evidence="2 3">
    <name type="scientific">Macrophomina phaseolina</name>
    <dbReference type="NCBI Taxonomy" id="35725"/>
    <lineage>
        <taxon>Eukaryota</taxon>
        <taxon>Fungi</taxon>
        <taxon>Dikarya</taxon>
        <taxon>Ascomycota</taxon>
        <taxon>Pezizomycotina</taxon>
        <taxon>Dothideomycetes</taxon>
        <taxon>Dothideomycetes incertae sedis</taxon>
        <taxon>Botryosphaeriales</taxon>
        <taxon>Botryosphaeriaceae</taxon>
        <taxon>Macrophomina</taxon>
    </lineage>
</organism>
<name>A0ABQ8G5Y1_9PEZI</name>
<feature type="transmembrane region" description="Helical" evidence="1">
    <location>
        <begin position="221"/>
        <end position="245"/>
    </location>
</feature>
<feature type="transmembrane region" description="Helical" evidence="1">
    <location>
        <begin position="251"/>
        <end position="270"/>
    </location>
</feature>
<dbReference type="PANTHER" id="PTHR42024:SF1">
    <property type="entry name" value="AMINO ACID PERMEASE_ SLC12A DOMAIN-CONTAINING PROTEIN"/>
    <property type="match status" value="1"/>
</dbReference>
<feature type="transmembrane region" description="Helical" evidence="1">
    <location>
        <begin position="39"/>
        <end position="57"/>
    </location>
</feature>
<evidence type="ECO:0000313" key="2">
    <source>
        <dbReference type="EMBL" id="KAH7045877.1"/>
    </source>
</evidence>
<sequence>MSQTTNCERGELNDAPLDPFGPPKLYYSLHTRKKQIARFWVPLLIDCCLIPVALYYSLRFSTRLSNANIFAITTALTGGTLILEFFIRGYQLWKADSACRVKGAPRAYFDWTHWVFLVAILVAVVELVVGNAYPRPIIRLLAMPVPSVLLVFAAEALMRDLLHLFQRKSPVRISSCPKGAQFRPGIYSILEDIVATDGGGMAAYRERLGARYRSSYRFRHMLRTLSLFWSLGGTVAALGTSSLVWTLDVSYAYAVGWVAPYIWGLIWTLLTIRWVHNFIQLEYASWAEARNMPML</sequence>
<evidence type="ECO:0000313" key="3">
    <source>
        <dbReference type="Proteomes" id="UP000774617"/>
    </source>
</evidence>
<keyword evidence="1" id="KW-0812">Transmembrane</keyword>
<gene>
    <name evidence="2" type="ORF">B0J12DRAFT_669010</name>
</gene>
<feature type="transmembrane region" description="Helical" evidence="1">
    <location>
        <begin position="69"/>
        <end position="87"/>
    </location>
</feature>
<accession>A0ABQ8G5Y1</accession>
<feature type="transmembrane region" description="Helical" evidence="1">
    <location>
        <begin position="136"/>
        <end position="158"/>
    </location>
</feature>
<keyword evidence="1" id="KW-0472">Membrane</keyword>
<comment type="caution">
    <text evidence="2">The sequence shown here is derived from an EMBL/GenBank/DDBJ whole genome shotgun (WGS) entry which is preliminary data.</text>
</comment>
<protein>
    <submittedName>
        <fullName evidence="2">Uncharacterized protein</fullName>
    </submittedName>
</protein>
<evidence type="ECO:0000256" key="1">
    <source>
        <dbReference type="SAM" id="Phobius"/>
    </source>
</evidence>
<keyword evidence="1" id="KW-1133">Transmembrane helix</keyword>
<dbReference type="PANTHER" id="PTHR42024">
    <property type="entry name" value="AMINO ACID PERMEASE_ SLC12A DOMAIN-CONTAINING PROTEIN"/>
    <property type="match status" value="1"/>
</dbReference>
<proteinExistence type="predicted"/>
<feature type="transmembrane region" description="Helical" evidence="1">
    <location>
        <begin position="108"/>
        <end position="130"/>
    </location>
</feature>
<keyword evidence="3" id="KW-1185">Reference proteome</keyword>
<dbReference type="Proteomes" id="UP000774617">
    <property type="component" value="Unassembled WGS sequence"/>
</dbReference>